<dbReference type="GO" id="GO:0005634">
    <property type="term" value="C:nucleus"/>
    <property type="evidence" value="ECO:0007669"/>
    <property type="project" value="TreeGrafter"/>
</dbReference>
<dbReference type="EMBL" id="JAEPRC010001161">
    <property type="protein sequence ID" value="KAG2189836.1"/>
    <property type="molecule type" value="Genomic_DNA"/>
</dbReference>
<evidence type="ECO:0000256" key="6">
    <source>
        <dbReference type="ARBA" id="ARBA00031792"/>
    </source>
</evidence>
<keyword evidence="12" id="KW-1185">Reference proteome</keyword>
<sequence>MDSKPIKPTIRNFQGIEYDISDPKFEGLSKRAIKRLLRDEQWDANKEERKSSLREKVRVKRLEKRKQMREGIIERPLTKKKLAYLSEVTNVGLVVDCGFSDLMTEKEHLSYVKQLGYTYGKNKVASKAMKLTLTSFDDALKGILDQKLPTWQQWKERKVSINTESYMDIFDKDSLVYLSADSDNVIERLEEGKNYIIGGIVDKNRYKNLCQDKATKQGIQTARLPIGNYLQMASRKVLTVNQVCEIMLKWLELEDWQQAFMETIPGRKLKDVTLIEKKNIGNPHTDEITNQELGHPSEFTIVDMNGRPPQQSTYPATYAPPPPSSPQTPAQPNTQNFYRPPESSIEPPPPSYQDHSKDYHVQQIQ</sequence>
<dbReference type="GO" id="GO:0052905">
    <property type="term" value="F:tRNA (guanosine(9)-N1)-methyltransferase activity"/>
    <property type="evidence" value="ECO:0007669"/>
    <property type="project" value="UniProtKB-EC"/>
</dbReference>
<evidence type="ECO:0000256" key="2">
    <source>
        <dbReference type="ARBA" id="ARBA00020451"/>
    </source>
</evidence>
<gene>
    <name evidence="11" type="ORF">INT46_002796</name>
</gene>
<dbReference type="AlphaFoldDB" id="A0A8H7QCH1"/>
<dbReference type="PANTHER" id="PTHR13563:SF13">
    <property type="entry name" value="TRNA METHYLTRANSFERASE 10 HOMOLOG A"/>
    <property type="match status" value="1"/>
</dbReference>
<dbReference type="InterPro" id="IPR007356">
    <property type="entry name" value="tRNA_m1G_MeTrfase_euk"/>
</dbReference>
<dbReference type="PANTHER" id="PTHR13563">
    <property type="entry name" value="TRNA (GUANINE-9-) METHYLTRANSFERASE"/>
    <property type="match status" value="1"/>
</dbReference>
<organism evidence="11 12">
    <name type="scientific">Mucor plumbeus</name>
    <dbReference type="NCBI Taxonomy" id="97098"/>
    <lineage>
        <taxon>Eukaryota</taxon>
        <taxon>Fungi</taxon>
        <taxon>Fungi incertae sedis</taxon>
        <taxon>Mucoromycota</taxon>
        <taxon>Mucoromycotina</taxon>
        <taxon>Mucoromycetes</taxon>
        <taxon>Mucorales</taxon>
        <taxon>Mucorineae</taxon>
        <taxon>Mucoraceae</taxon>
        <taxon>Mucor</taxon>
    </lineage>
</organism>
<feature type="compositionally biased region" description="Basic and acidic residues" evidence="9">
    <location>
        <begin position="354"/>
        <end position="365"/>
    </location>
</feature>
<evidence type="ECO:0000256" key="1">
    <source>
        <dbReference type="ARBA" id="ARBA00012797"/>
    </source>
</evidence>
<dbReference type="GO" id="GO:0002939">
    <property type="term" value="P:tRNA N1-guanine methylation"/>
    <property type="evidence" value="ECO:0007669"/>
    <property type="project" value="TreeGrafter"/>
</dbReference>
<keyword evidence="3" id="KW-0489">Methyltransferase</keyword>
<evidence type="ECO:0000313" key="11">
    <source>
        <dbReference type="EMBL" id="KAG2189836.1"/>
    </source>
</evidence>
<feature type="region of interest" description="Disordered" evidence="9">
    <location>
        <begin position="282"/>
        <end position="365"/>
    </location>
</feature>
<evidence type="ECO:0000313" key="12">
    <source>
        <dbReference type="Proteomes" id="UP000650833"/>
    </source>
</evidence>
<protein>
    <recommendedName>
        <fullName evidence="2">tRNA (guanine(9)-N1)-methyltransferase</fullName>
        <ecNumber evidence="1">2.1.1.221</ecNumber>
    </recommendedName>
    <alternativeName>
        <fullName evidence="7">tRNA methyltransferase 10</fullName>
    </alternativeName>
    <alternativeName>
        <fullName evidence="6">tRNA(m1G9)-methyltransferase</fullName>
    </alternativeName>
</protein>
<keyword evidence="5" id="KW-0949">S-adenosyl-L-methionine</keyword>
<evidence type="ECO:0000256" key="7">
    <source>
        <dbReference type="ARBA" id="ARBA00032166"/>
    </source>
</evidence>
<dbReference type="FunFam" id="3.40.1280.30:FF:000001">
    <property type="entry name" value="tRNA methyltransferase 10 homolog A"/>
    <property type="match status" value="1"/>
</dbReference>
<dbReference type="Proteomes" id="UP000650833">
    <property type="component" value="Unassembled WGS sequence"/>
</dbReference>
<dbReference type="PROSITE" id="PS51675">
    <property type="entry name" value="SAM_MT_TRM10"/>
    <property type="match status" value="1"/>
</dbReference>
<dbReference type="Gene3D" id="3.40.1280.30">
    <property type="match status" value="1"/>
</dbReference>
<proteinExistence type="predicted"/>
<name>A0A8H7QCH1_9FUNG</name>
<dbReference type="EC" id="2.1.1.221" evidence="1"/>
<comment type="catalytic activity">
    <reaction evidence="8">
        <text>guanosine(9) in tRNA + S-adenosyl-L-methionine = N(1)-methylguanosine(9) in tRNA + S-adenosyl-L-homocysteine + H(+)</text>
        <dbReference type="Rhea" id="RHEA:43156"/>
        <dbReference type="Rhea" id="RHEA-COMP:10367"/>
        <dbReference type="Rhea" id="RHEA-COMP:10368"/>
        <dbReference type="ChEBI" id="CHEBI:15378"/>
        <dbReference type="ChEBI" id="CHEBI:57856"/>
        <dbReference type="ChEBI" id="CHEBI:59789"/>
        <dbReference type="ChEBI" id="CHEBI:73542"/>
        <dbReference type="ChEBI" id="CHEBI:74269"/>
        <dbReference type="EC" id="2.1.1.221"/>
    </reaction>
</comment>
<evidence type="ECO:0000259" key="10">
    <source>
        <dbReference type="PROSITE" id="PS51675"/>
    </source>
</evidence>
<feature type="domain" description="SAM-dependent MTase TRM10-type" evidence="10">
    <location>
        <begin position="78"/>
        <end position="271"/>
    </location>
</feature>
<accession>A0A8H7QCH1</accession>
<dbReference type="CDD" id="cd18089">
    <property type="entry name" value="SPOUT_Trm10-like"/>
    <property type="match status" value="1"/>
</dbReference>
<evidence type="ECO:0000256" key="4">
    <source>
        <dbReference type="ARBA" id="ARBA00022679"/>
    </source>
</evidence>
<evidence type="ECO:0000256" key="3">
    <source>
        <dbReference type="ARBA" id="ARBA00022603"/>
    </source>
</evidence>
<evidence type="ECO:0000256" key="5">
    <source>
        <dbReference type="ARBA" id="ARBA00022691"/>
    </source>
</evidence>
<reference evidence="11" key="1">
    <citation type="submission" date="2020-12" db="EMBL/GenBank/DDBJ databases">
        <title>Metabolic potential, ecology and presence of endohyphal bacteria is reflected in genomic diversity of Mucoromycotina.</title>
        <authorList>
            <person name="Muszewska A."/>
            <person name="Okrasinska A."/>
            <person name="Steczkiewicz K."/>
            <person name="Drgas O."/>
            <person name="Orlowska M."/>
            <person name="Perlinska-Lenart U."/>
            <person name="Aleksandrzak-Piekarczyk T."/>
            <person name="Szatraj K."/>
            <person name="Zielenkiewicz U."/>
            <person name="Pilsyk S."/>
            <person name="Malc E."/>
            <person name="Mieczkowski P."/>
            <person name="Kruszewska J.S."/>
            <person name="Biernat P."/>
            <person name="Pawlowska J."/>
        </authorList>
    </citation>
    <scope>NUCLEOTIDE SEQUENCE</scope>
    <source>
        <strain evidence="11">CBS 226.32</strain>
    </source>
</reference>
<dbReference type="InterPro" id="IPR038459">
    <property type="entry name" value="MT_TRM10-typ_sf"/>
</dbReference>
<evidence type="ECO:0000256" key="8">
    <source>
        <dbReference type="ARBA" id="ARBA00048434"/>
    </source>
</evidence>
<comment type="caution">
    <text evidence="11">The sequence shown here is derived from an EMBL/GenBank/DDBJ whole genome shotgun (WGS) entry which is preliminary data.</text>
</comment>
<dbReference type="InterPro" id="IPR028564">
    <property type="entry name" value="MT_TRM10-typ"/>
</dbReference>
<dbReference type="GO" id="GO:0000049">
    <property type="term" value="F:tRNA binding"/>
    <property type="evidence" value="ECO:0007669"/>
    <property type="project" value="TreeGrafter"/>
</dbReference>
<dbReference type="OrthoDB" id="278300at2759"/>
<keyword evidence="4" id="KW-0808">Transferase</keyword>
<evidence type="ECO:0000256" key="9">
    <source>
        <dbReference type="SAM" id="MobiDB-lite"/>
    </source>
</evidence>